<evidence type="ECO:0000313" key="3">
    <source>
        <dbReference type="Proteomes" id="UP000708208"/>
    </source>
</evidence>
<keyword evidence="3" id="KW-1185">Reference proteome</keyword>
<feature type="non-terminal residue" evidence="2">
    <location>
        <position position="152"/>
    </location>
</feature>
<feature type="region of interest" description="Disordered" evidence="1">
    <location>
        <begin position="50"/>
        <end position="86"/>
    </location>
</feature>
<name>A0A8J2LCZ7_9HEXA</name>
<evidence type="ECO:0000256" key="1">
    <source>
        <dbReference type="SAM" id="MobiDB-lite"/>
    </source>
</evidence>
<proteinExistence type="predicted"/>
<reference evidence="2" key="1">
    <citation type="submission" date="2021-06" db="EMBL/GenBank/DDBJ databases">
        <authorList>
            <person name="Hodson N. C."/>
            <person name="Mongue J. A."/>
            <person name="Jaron S. K."/>
        </authorList>
    </citation>
    <scope>NUCLEOTIDE SEQUENCE</scope>
</reference>
<feature type="region of interest" description="Disordered" evidence="1">
    <location>
        <begin position="131"/>
        <end position="152"/>
    </location>
</feature>
<feature type="compositionally biased region" description="Basic and acidic residues" evidence="1">
    <location>
        <begin position="131"/>
        <end position="140"/>
    </location>
</feature>
<accession>A0A8J2LCZ7</accession>
<organism evidence="2 3">
    <name type="scientific">Allacma fusca</name>
    <dbReference type="NCBI Taxonomy" id="39272"/>
    <lineage>
        <taxon>Eukaryota</taxon>
        <taxon>Metazoa</taxon>
        <taxon>Ecdysozoa</taxon>
        <taxon>Arthropoda</taxon>
        <taxon>Hexapoda</taxon>
        <taxon>Collembola</taxon>
        <taxon>Symphypleona</taxon>
        <taxon>Sminthuridae</taxon>
        <taxon>Allacma</taxon>
    </lineage>
</organism>
<comment type="caution">
    <text evidence="2">The sequence shown here is derived from an EMBL/GenBank/DDBJ whole genome shotgun (WGS) entry which is preliminary data.</text>
</comment>
<feature type="compositionally biased region" description="Low complexity" evidence="1">
    <location>
        <begin position="50"/>
        <end position="74"/>
    </location>
</feature>
<evidence type="ECO:0000313" key="2">
    <source>
        <dbReference type="EMBL" id="CAG7831640.1"/>
    </source>
</evidence>
<protein>
    <submittedName>
        <fullName evidence="2">Uncharacterized protein</fullName>
    </submittedName>
</protein>
<dbReference type="EMBL" id="CAJVCH010561312">
    <property type="protein sequence ID" value="CAG7831640.1"/>
    <property type="molecule type" value="Genomic_DNA"/>
</dbReference>
<sequence length="152" mass="16515">MTTPEVPQEIVVVRKVSRGNGSFPNNGESGRGRSDNIVFGYRDDLRMLPTSSSNFSSSAAAAAAAAAATTSSSSRTPHETNTYLEDEFSVDLPSDLPSGYVDIEANLVGTIRLGQEGDEDEEMMMLTKDHEFSGDFERNLPTHRRQPLNSLS</sequence>
<gene>
    <name evidence="2" type="ORF">AFUS01_LOCUS41374</name>
</gene>
<dbReference type="AlphaFoldDB" id="A0A8J2LCZ7"/>
<dbReference type="Proteomes" id="UP000708208">
    <property type="component" value="Unassembled WGS sequence"/>
</dbReference>